<accession>A0ABS4CMH8</accession>
<evidence type="ECO:0000256" key="4">
    <source>
        <dbReference type="SAM" id="Coils"/>
    </source>
</evidence>
<dbReference type="PANTHER" id="PTHR32114">
    <property type="entry name" value="ABC TRANSPORTER ABCH.3"/>
    <property type="match status" value="1"/>
</dbReference>
<dbReference type="InterPro" id="IPR027417">
    <property type="entry name" value="P-loop_NTPase"/>
</dbReference>
<dbReference type="PANTHER" id="PTHR32114:SF2">
    <property type="entry name" value="ABC TRANSPORTER ABCH.3"/>
    <property type="match status" value="1"/>
</dbReference>
<name>A0ABS4CMH8_9ENTE</name>
<comment type="caution">
    <text evidence="6">The sequence shown here is derived from an EMBL/GenBank/DDBJ whole genome shotgun (WGS) entry which is preliminary data.</text>
</comment>
<gene>
    <name evidence="6" type="ORF">I6N96_15630</name>
</gene>
<evidence type="ECO:0000256" key="1">
    <source>
        <dbReference type="ARBA" id="ARBA00006930"/>
    </source>
</evidence>
<feature type="coiled-coil region" evidence="4">
    <location>
        <begin position="325"/>
        <end position="439"/>
    </location>
</feature>
<sequence length="1057" mass="122132">MSLWIVFSKKKEGNKLKPLTLRLKNFGPYIDETIDFTNFEESSLFLISGKTGAGKTTIFDGMSYALFGESSGKLRQGKELRSTFADPSEPTEVQLLFSHGEFLYEITRKPEQELFKKRGDGTRTQPAKISLIIKSPVGKELKEYTKRREVDSFIQELLHLDAEQFSQIVLLPQGEFRTFLIANSSEKEKVLRRLFSTQMYQALSEELKQQSKVKNQEIEQIRQKIEMKMEQIHWEEEPQEELTEKRLQLLAQQQKTSELQQEQLKKQIDQLKEELKLLEQKKMKIEEQNKLAQEYETLSTEQISLSLKQEDITALKQTERALLWVKTQENLLDSLEDSEQELADNQKKLANTAVEKEALERSLMEYQEKANMLNERQKEMDKQQLVLNDLKMRLPLYEEREALEKELSTELLEQLEAKLAAEQEKNEELVSKQQKLLEELSLSPQLENQQLILERAQKDWQKILEDWQALISDKKRQEEQQERIAALQENLSQAEVQRTNAEKERKDRQAVWARMQISRLSLLLEDGEPCPVCGAMEHPNAAVHQEVSLEDIQEAEQQLNEAERVLKFAEEKVTSLAKDIEAAENQKEQFSGELATRQEKILKVIEELAAVQSMTDVEVNEEWIEEEKNALQSELEETLVKLSELKDKKRQEATLKEQIDQQRQLLSELDRSYGEKLKKQQTVEVKLETILKQLDSQLTFPEALEKKQLLENEYAEWQLESEQTNKKLMAYREQDQHLAQTAERLEQDIQRLQRVLENGQEKMILSIKENDFSYQLAEVRELLGQLKDLPDLQNEIASFEEKSKEISFRIQDIKKKLDASQLPELAEVDNQLEEKGQEISEQESVYYQKKEKLLTNELIQQEIVEAIGAVDKKWAEVAALQQLADTINGDNLKKTSLERYVLQTYLREVLKTANIRMASLTNSRYQFELNSEKNSYKNQTGLEINIYDDNAGASRSARTLSGGESFIAALALALSLAEVIQEQAGGVLIEALFIDEGFGSLDEEALEMAIEALETIENEGRMIGIISHVAELKSRISQQLQIKTNGAGQSSVSYQVM</sequence>
<evidence type="ECO:0000259" key="5">
    <source>
        <dbReference type="Pfam" id="PF13476"/>
    </source>
</evidence>
<evidence type="ECO:0000256" key="2">
    <source>
        <dbReference type="ARBA" id="ARBA00011322"/>
    </source>
</evidence>
<comment type="subunit">
    <text evidence="2">Heterodimer of SbcC and SbcD.</text>
</comment>
<evidence type="ECO:0000313" key="7">
    <source>
        <dbReference type="Proteomes" id="UP000673375"/>
    </source>
</evidence>
<dbReference type="InterPro" id="IPR038729">
    <property type="entry name" value="Rad50/SbcC_AAA"/>
</dbReference>
<protein>
    <recommendedName>
        <fullName evidence="3">Nuclease SbcCD subunit C</fullName>
    </recommendedName>
</protein>
<proteinExistence type="inferred from homology"/>
<feature type="coiled-coil region" evidence="4">
    <location>
        <begin position="254"/>
        <end position="298"/>
    </location>
</feature>
<evidence type="ECO:0000256" key="3">
    <source>
        <dbReference type="ARBA" id="ARBA00013368"/>
    </source>
</evidence>
<reference evidence="6 7" key="1">
    <citation type="submission" date="2020-12" db="EMBL/GenBank/DDBJ databases">
        <title>Vagococcus allomyrinae sp. nov. and Enterococcus lavae sp. nov., isolated from the larvae of Allomyrina dichotoma.</title>
        <authorList>
            <person name="Lee S.D."/>
        </authorList>
    </citation>
    <scope>NUCLEOTIDE SEQUENCE [LARGE SCALE GENOMIC DNA]</scope>
    <source>
        <strain evidence="6 7">BWM-S5</strain>
    </source>
</reference>
<evidence type="ECO:0000313" key="6">
    <source>
        <dbReference type="EMBL" id="MBP1047719.1"/>
    </source>
</evidence>
<feature type="domain" description="Rad50/SbcC-type AAA" evidence="5">
    <location>
        <begin position="21"/>
        <end position="232"/>
    </location>
</feature>
<feature type="coiled-coil region" evidence="4">
    <location>
        <begin position="628"/>
        <end position="672"/>
    </location>
</feature>
<dbReference type="SUPFAM" id="SSF52540">
    <property type="entry name" value="P-loop containing nucleoside triphosphate hydrolases"/>
    <property type="match status" value="2"/>
</dbReference>
<dbReference type="Proteomes" id="UP000673375">
    <property type="component" value="Unassembled WGS sequence"/>
</dbReference>
<organism evidence="6 7">
    <name type="scientific">Enterococcus larvae</name>
    <dbReference type="NCBI Taxonomy" id="2794352"/>
    <lineage>
        <taxon>Bacteria</taxon>
        <taxon>Bacillati</taxon>
        <taxon>Bacillota</taxon>
        <taxon>Bacilli</taxon>
        <taxon>Lactobacillales</taxon>
        <taxon>Enterococcaceae</taxon>
        <taxon>Enterococcus</taxon>
    </lineage>
</organism>
<keyword evidence="4" id="KW-0175">Coiled coil</keyword>
<feature type="coiled-coil region" evidence="4">
    <location>
        <begin position="470"/>
        <end position="504"/>
    </location>
</feature>
<dbReference type="Pfam" id="PF13476">
    <property type="entry name" value="AAA_23"/>
    <property type="match status" value="1"/>
</dbReference>
<comment type="similarity">
    <text evidence="1">Belongs to the SMC family. SbcC subfamily.</text>
</comment>
<keyword evidence="7" id="KW-1185">Reference proteome</keyword>
<feature type="coiled-coil region" evidence="4">
    <location>
        <begin position="545"/>
        <end position="600"/>
    </location>
</feature>
<dbReference type="EMBL" id="JAEDXU010000009">
    <property type="protein sequence ID" value="MBP1047719.1"/>
    <property type="molecule type" value="Genomic_DNA"/>
</dbReference>
<feature type="coiled-coil region" evidence="4">
    <location>
        <begin position="700"/>
        <end position="762"/>
    </location>
</feature>
<dbReference type="Pfam" id="PF13558">
    <property type="entry name" value="SbcC_Walker_B"/>
    <property type="match status" value="1"/>
</dbReference>
<dbReference type="Gene3D" id="3.40.50.300">
    <property type="entry name" value="P-loop containing nucleotide triphosphate hydrolases"/>
    <property type="match status" value="2"/>
</dbReference>